<dbReference type="InterPro" id="IPR050266">
    <property type="entry name" value="AB_hydrolase_sf"/>
</dbReference>
<dbReference type="AlphaFoldDB" id="A0A372DPP8"/>
<dbReference type="EMBL" id="QVPD01000003">
    <property type="protein sequence ID" value="RFP61509.1"/>
    <property type="molecule type" value="Genomic_DNA"/>
</dbReference>
<protein>
    <submittedName>
        <fullName evidence="3">Alpha/beta fold hydrolase</fullName>
    </submittedName>
</protein>
<dbReference type="Gene3D" id="3.40.50.1820">
    <property type="entry name" value="alpha/beta hydrolase"/>
    <property type="match status" value="1"/>
</dbReference>
<evidence type="ECO:0000256" key="1">
    <source>
        <dbReference type="SAM" id="MobiDB-lite"/>
    </source>
</evidence>
<name>A0A372DPP8_9GAMM</name>
<reference evidence="3 4" key="1">
    <citation type="submission" date="2018-08" db="EMBL/GenBank/DDBJ databases">
        <title>Lysobacter weifangensis sp. nov., a new member of the family 'Xanthomonadaceae', isolated from soil in a farmland.</title>
        <authorList>
            <person name="Zhao H."/>
        </authorList>
    </citation>
    <scope>NUCLEOTIDE SEQUENCE [LARGE SCALE GENOMIC DNA]</scope>
    <source>
        <strain evidence="3 4">WF-2</strain>
    </source>
</reference>
<comment type="caution">
    <text evidence="3">The sequence shown here is derived from an EMBL/GenBank/DDBJ whole genome shotgun (WGS) entry which is preliminary data.</text>
</comment>
<sequence length="320" mass="35666">MNFPNYPFTPQRFEVRPGIAMSYLDEGPRDGEVVVMLHGNPSWSYYWRHLVLGLRDRYRCIVPDHVGMGLSDKPDDGGGVHPPRAAQGRAGVAGDSKPGATYDYTLQSRVDDLQALLRHAGIDDATPVTLALHDWGGMIGFGWALAHAAQVRRLVILNTAAFPLPAAKPMPWQLSLGRDSRLGGWAIRRFNLFARGAAWLGTRRRLPAAVRRAYIAPYRGWGNAIATLRFMQDIPLRAGDPAWALVAEAGRRLPAFADRPAFLGWGLRDFVFDRHFLDGFRRALPQAQVHAFADAGHYVLEERHEVLVPEIRAFLDAHPV</sequence>
<dbReference type="SUPFAM" id="SSF53474">
    <property type="entry name" value="alpha/beta-Hydrolases"/>
    <property type="match status" value="1"/>
</dbReference>
<feature type="domain" description="AB hydrolase-1" evidence="2">
    <location>
        <begin position="33"/>
        <end position="302"/>
    </location>
</feature>
<dbReference type="RefSeq" id="WP_117201933.1">
    <property type="nucleotide sequence ID" value="NZ_JBHTBK010000012.1"/>
</dbReference>
<dbReference type="GO" id="GO:0016020">
    <property type="term" value="C:membrane"/>
    <property type="evidence" value="ECO:0007669"/>
    <property type="project" value="TreeGrafter"/>
</dbReference>
<dbReference type="InterPro" id="IPR000073">
    <property type="entry name" value="AB_hydrolase_1"/>
</dbReference>
<proteinExistence type="predicted"/>
<dbReference type="OrthoDB" id="9773293at2"/>
<keyword evidence="4" id="KW-1185">Reference proteome</keyword>
<evidence type="ECO:0000313" key="3">
    <source>
        <dbReference type="EMBL" id="RFP61509.1"/>
    </source>
</evidence>
<dbReference type="Pfam" id="PF00561">
    <property type="entry name" value="Abhydrolase_1"/>
    <property type="match status" value="1"/>
</dbReference>
<dbReference type="PANTHER" id="PTHR43798:SF24">
    <property type="entry name" value="CIS-3-ALKYL-4-ALKYLOXETAN-2-ONE DECARBOXYLASE"/>
    <property type="match status" value="1"/>
</dbReference>
<evidence type="ECO:0000259" key="2">
    <source>
        <dbReference type="Pfam" id="PF00561"/>
    </source>
</evidence>
<dbReference type="InterPro" id="IPR029058">
    <property type="entry name" value="AB_hydrolase_fold"/>
</dbReference>
<accession>A0A372DPP8</accession>
<organism evidence="3 4">
    <name type="scientific">Cognatiluteimonas weifangensis</name>
    <dbReference type="NCBI Taxonomy" id="2303539"/>
    <lineage>
        <taxon>Bacteria</taxon>
        <taxon>Pseudomonadati</taxon>
        <taxon>Pseudomonadota</taxon>
        <taxon>Gammaproteobacteria</taxon>
        <taxon>Lysobacterales</taxon>
        <taxon>Lysobacteraceae</taxon>
        <taxon>Cognatiluteimonas</taxon>
    </lineage>
</organism>
<feature type="region of interest" description="Disordered" evidence="1">
    <location>
        <begin position="72"/>
        <end position="96"/>
    </location>
</feature>
<evidence type="ECO:0000313" key="4">
    <source>
        <dbReference type="Proteomes" id="UP000262917"/>
    </source>
</evidence>
<dbReference type="Proteomes" id="UP000262917">
    <property type="component" value="Unassembled WGS sequence"/>
</dbReference>
<dbReference type="PANTHER" id="PTHR43798">
    <property type="entry name" value="MONOACYLGLYCEROL LIPASE"/>
    <property type="match status" value="1"/>
</dbReference>
<dbReference type="GO" id="GO:0016787">
    <property type="term" value="F:hydrolase activity"/>
    <property type="evidence" value="ECO:0007669"/>
    <property type="project" value="UniProtKB-KW"/>
</dbReference>
<gene>
    <name evidence="3" type="ORF">D0Y53_04115</name>
</gene>
<keyword evidence="3" id="KW-0378">Hydrolase</keyword>